<protein>
    <submittedName>
        <fullName evidence="1">TfuA-like protein</fullName>
    </submittedName>
</protein>
<keyword evidence="2" id="KW-1185">Reference proteome</keyword>
<dbReference type="EMBL" id="JAENHL010000008">
    <property type="protein sequence ID" value="MBK1871473.1"/>
    <property type="molecule type" value="Genomic_DNA"/>
</dbReference>
<reference evidence="1" key="1">
    <citation type="submission" date="2021-01" db="EMBL/GenBank/DDBJ databases">
        <authorList>
            <person name="Sun Q."/>
        </authorList>
    </citation>
    <scope>NUCLEOTIDE SEQUENCE</scope>
    <source>
        <strain evidence="1">YIM B02566</strain>
    </source>
</reference>
<proteinExistence type="predicted"/>
<sequence length="243" mass="26495">MASSPAIVFLGPTLRMAEARQFADAVYLPPAAQGSIIQAVRRYQPRAILIIDGLFQSEPAVRHKEILWALDQGIPVLGAASMGALRAAELHRFGMTGIGLIYRWYRRWHGAPDDAVAVVHTPPELGAEALTVALIDLLMTIKRAGRQGAVTAAQAAQLAQEARRRNFRDRDIAAIAAAAGIDPGRLQPYLVEQKKQDAIAALRHLHKVNPEPRKGAFVWTTNFVRDLAHAKIELPGEVSFPIG</sequence>
<name>A0ACC5RFV4_9HYPH</name>
<organism evidence="1 2">
    <name type="scientific">Taklimakanibacter albus</name>
    <dbReference type="NCBI Taxonomy" id="2800327"/>
    <lineage>
        <taxon>Bacteria</taxon>
        <taxon>Pseudomonadati</taxon>
        <taxon>Pseudomonadota</taxon>
        <taxon>Alphaproteobacteria</taxon>
        <taxon>Hyphomicrobiales</taxon>
        <taxon>Aestuariivirgaceae</taxon>
        <taxon>Taklimakanibacter</taxon>
    </lineage>
</organism>
<evidence type="ECO:0000313" key="2">
    <source>
        <dbReference type="Proteomes" id="UP000616151"/>
    </source>
</evidence>
<gene>
    <name evidence="1" type="ORF">JHL16_34215</name>
</gene>
<comment type="caution">
    <text evidence="1">The sequence shown here is derived from an EMBL/GenBank/DDBJ whole genome shotgun (WGS) entry which is preliminary data.</text>
</comment>
<dbReference type="Proteomes" id="UP000616151">
    <property type="component" value="Unassembled WGS sequence"/>
</dbReference>
<accession>A0ACC5RFV4</accession>
<evidence type="ECO:0000313" key="1">
    <source>
        <dbReference type="EMBL" id="MBK1871473.1"/>
    </source>
</evidence>